<evidence type="ECO:0000256" key="2">
    <source>
        <dbReference type="ARBA" id="ARBA00022448"/>
    </source>
</evidence>
<evidence type="ECO:0000256" key="3">
    <source>
        <dbReference type="ARBA" id="ARBA00022475"/>
    </source>
</evidence>
<dbReference type="HAMAP" id="MF_00237">
    <property type="entry name" value="TatB"/>
    <property type="match status" value="1"/>
</dbReference>
<dbReference type="Proteomes" id="UP000198599">
    <property type="component" value="Unassembled WGS sequence"/>
</dbReference>
<dbReference type="PANTHER" id="PTHR33162:SF1">
    <property type="entry name" value="SEC-INDEPENDENT PROTEIN TRANSLOCASE PROTEIN TATA, CHLOROPLASTIC"/>
    <property type="match status" value="1"/>
</dbReference>
<keyword evidence="2 9" id="KW-0813">Transport</keyword>
<keyword evidence="4 9" id="KW-0812">Transmembrane</keyword>
<comment type="subunit">
    <text evidence="9">The Tat system comprises two distinct complexes: a TatABC complex, containing multiple copies of TatA, TatB and TatC subunits, and a separate TatA complex, containing only TatA subunits. Substrates initially bind to the TatABC complex, which probably triggers association of the separate TatA complex to form the active translocon.</text>
</comment>
<accession>A0A1I5CG38</accession>
<reference evidence="13" key="1">
    <citation type="submission" date="2016-10" db="EMBL/GenBank/DDBJ databases">
        <authorList>
            <person name="Varghese N."/>
            <person name="Submissions S."/>
        </authorList>
    </citation>
    <scope>NUCLEOTIDE SEQUENCE [LARGE SCALE GENOMIC DNA]</scope>
    <source>
        <strain evidence="13">DSM 28463</strain>
    </source>
</reference>
<feature type="region of interest" description="Disordered" evidence="10">
    <location>
        <begin position="70"/>
        <end position="176"/>
    </location>
</feature>
<organism evidence="12 13">
    <name type="scientific">Roseovarius lutimaris</name>
    <dbReference type="NCBI Taxonomy" id="1005928"/>
    <lineage>
        <taxon>Bacteria</taxon>
        <taxon>Pseudomonadati</taxon>
        <taxon>Pseudomonadota</taxon>
        <taxon>Alphaproteobacteria</taxon>
        <taxon>Rhodobacterales</taxon>
        <taxon>Roseobacteraceae</taxon>
        <taxon>Roseovarius</taxon>
    </lineage>
</organism>
<feature type="compositionally biased region" description="Basic and acidic residues" evidence="10">
    <location>
        <begin position="76"/>
        <end position="115"/>
    </location>
</feature>
<dbReference type="PANTHER" id="PTHR33162">
    <property type="entry name" value="SEC-INDEPENDENT PROTEIN TRANSLOCASE PROTEIN TATA, CHLOROPLASTIC"/>
    <property type="match status" value="1"/>
</dbReference>
<dbReference type="GO" id="GO:0008320">
    <property type="term" value="F:protein transmembrane transporter activity"/>
    <property type="evidence" value="ECO:0007669"/>
    <property type="project" value="UniProtKB-UniRule"/>
</dbReference>
<dbReference type="InterPro" id="IPR018448">
    <property type="entry name" value="TatB"/>
</dbReference>
<comment type="similarity">
    <text evidence="9">Belongs to the TatB family.</text>
</comment>
<dbReference type="STRING" id="1005928.SAMN04487859_11028"/>
<dbReference type="GO" id="GO:0033281">
    <property type="term" value="C:TAT protein transport complex"/>
    <property type="evidence" value="ECO:0007669"/>
    <property type="project" value="UniProtKB-UniRule"/>
</dbReference>
<feature type="compositionally biased region" description="Basic residues" evidence="10">
    <location>
        <begin position="138"/>
        <end position="162"/>
    </location>
</feature>
<dbReference type="PRINTS" id="PR01506">
    <property type="entry name" value="TATBPROTEIN"/>
</dbReference>
<dbReference type="Gene3D" id="1.20.5.3310">
    <property type="match status" value="1"/>
</dbReference>
<evidence type="ECO:0000313" key="12">
    <source>
        <dbReference type="EMBL" id="SFN85896.1"/>
    </source>
</evidence>
<comment type="subcellular location">
    <subcellularLocation>
        <location evidence="9">Cell membrane</location>
        <topology evidence="9">Single-pass membrane protein</topology>
    </subcellularLocation>
    <subcellularLocation>
        <location evidence="1">Membrane</location>
        <topology evidence="1">Single-pass membrane protein</topology>
    </subcellularLocation>
</comment>
<dbReference type="GO" id="GO:0043953">
    <property type="term" value="P:protein transport by the Tat complex"/>
    <property type="evidence" value="ECO:0007669"/>
    <property type="project" value="UniProtKB-UniRule"/>
</dbReference>
<keyword evidence="3 9" id="KW-1003">Cell membrane</keyword>
<proteinExistence type="inferred from homology"/>
<gene>
    <name evidence="9" type="primary">tatB</name>
    <name evidence="12" type="ORF">SAMN04487859_11028</name>
</gene>
<dbReference type="InterPro" id="IPR003369">
    <property type="entry name" value="TatA/B/E"/>
</dbReference>
<dbReference type="OrthoDB" id="7206969at2"/>
<keyword evidence="13" id="KW-1185">Reference proteome</keyword>
<evidence type="ECO:0000256" key="1">
    <source>
        <dbReference type="ARBA" id="ARBA00004167"/>
    </source>
</evidence>
<comment type="function">
    <text evidence="9">Part of the twin-arginine translocation (Tat) system that transports large folded proteins containing a characteristic twin-arginine motif in their signal peptide across membranes. Together with TatC, TatB is part of a receptor directly interacting with Tat signal peptides. TatB may form an oligomeric binding site that transiently accommodates folded Tat precursor proteins before their translocation.</text>
</comment>
<evidence type="ECO:0000256" key="5">
    <source>
        <dbReference type="ARBA" id="ARBA00022927"/>
    </source>
</evidence>
<dbReference type="AlphaFoldDB" id="A0A1I5CG38"/>
<evidence type="ECO:0000256" key="11">
    <source>
        <dbReference type="SAM" id="Phobius"/>
    </source>
</evidence>
<keyword evidence="5 9" id="KW-0653">Protein transport</keyword>
<evidence type="ECO:0000256" key="7">
    <source>
        <dbReference type="ARBA" id="ARBA00023010"/>
    </source>
</evidence>
<keyword evidence="8 9" id="KW-0472">Membrane</keyword>
<dbReference type="RefSeq" id="WP_092837943.1">
    <property type="nucleotide sequence ID" value="NZ_FOVP01000010.1"/>
</dbReference>
<feature type="compositionally biased region" description="Polar residues" evidence="10">
    <location>
        <begin position="167"/>
        <end position="176"/>
    </location>
</feature>
<protein>
    <recommendedName>
        <fullName evidence="9">Sec-independent protein translocase protein TatB</fullName>
    </recommendedName>
</protein>
<name>A0A1I5CG38_9RHOB</name>
<sequence length="176" mass="18668">MFDLGWTELLLIGIVALIVVGPKDLPGMFRAVGKFIGKAKGMAREFSSAMNDAAEGSGVDDIKETLRKAANPMKSAMDEVKKTTDSVTRDLKDSAKPVLSEERQSQADKIRDKAAEMASSRQAAEAEAETAKPEAAKPKPKAKPAPKTKPKPKAAPKAKPAPKAKASQKQNAGDKA</sequence>
<evidence type="ECO:0000256" key="6">
    <source>
        <dbReference type="ARBA" id="ARBA00022989"/>
    </source>
</evidence>
<evidence type="ECO:0000256" key="9">
    <source>
        <dbReference type="HAMAP-Rule" id="MF_00237"/>
    </source>
</evidence>
<evidence type="ECO:0000313" key="13">
    <source>
        <dbReference type="Proteomes" id="UP000198599"/>
    </source>
</evidence>
<feature type="transmembrane region" description="Helical" evidence="11">
    <location>
        <begin position="6"/>
        <end position="25"/>
    </location>
</feature>
<dbReference type="EMBL" id="FOVP01000010">
    <property type="protein sequence ID" value="SFN85896.1"/>
    <property type="molecule type" value="Genomic_DNA"/>
</dbReference>
<keyword evidence="6 9" id="KW-1133">Transmembrane helix</keyword>
<dbReference type="Pfam" id="PF02416">
    <property type="entry name" value="TatA_B_E"/>
    <property type="match status" value="1"/>
</dbReference>
<evidence type="ECO:0000256" key="8">
    <source>
        <dbReference type="ARBA" id="ARBA00023136"/>
    </source>
</evidence>
<dbReference type="NCBIfam" id="TIGR01410">
    <property type="entry name" value="tatB"/>
    <property type="match status" value="1"/>
</dbReference>
<keyword evidence="7 9" id="KW-0811">Translocation</keyword>
<evidence type="ECO:0000256" key="10">
    <source>
        <dbReference type="SAM" id="MobiDB-lite"/>
    </source>
</evidence>
<evidence type="ECO:0000256" key="4">
    <source>
        <dbReference type="ARBA" id="ARBA00022692"/>
    </source>
</evidence>